<dbReference type="SUPFAM" id="SSF48208">
    <property type="entry name" value="Six-hairpin glycosidases"/>
    <property type="match status" value="1"/>
</dbReference>
<evidence type="ECO:0000256" key="1">
    <source>
        <dbReference type="ARBA" id="ARBA00008558"/>
    </source>
</evidence>
<dbReference type="EMBL" id="JACSQF010000002">
    <property type="protein sequence ID" value="MBD7979773.1"/>
    <property type="molecule type" value="Genomic_DNA"/>
</dbReference>
<dbReference type="PANTHER" id="PTHR15108">
    <property type="entry name" value="N-ACYLGLUCOSAMINE-2-EPIMERASE"/>
    <property type="match status" value="1"/>
</dbReference>
<keyword evidence="2" id="KW-0413">Isomerase</keyword>
<comment type="similarity">
    <text evidence="1">Belongs to the N-acylglucosamine 2-epimerase family.</text>
</comment>
<protein>
    <submittedName>
        <fullName evidence="3">AGE family epimerase/isomerase</fullName>
    </submittedName>
</protein>
<accession>A0ABR8TVF4</accession>
<evidence type="ECO:0000256" key="2">
    <source>
        <dbReference type="ARBA" id="ARBA00023235"/>
    </source>
</evidence>
<reference evidence="3 4" key="1">
    <citation type="submission" date="2020-08" db="EMBL/GenBank/DDBJ databases">
        <title>A Genomic Blueprint of the Chicken Gut Microbiome.</title>
        <authorList>
            <person name="Gilroy R."/>
            <person name="Ravi A."/>
            <person name="Getino M."/>
            <person name="Pursley I."/>
            <person name="Horton D.L."/>
            <person name="Alikhan N.-F."/>
            <person name="Baker D."/>
            <person name="Gharbi K."/>
            <person name="Hall N."/>
            <person name="Watson M."/>
            <person name="Adriaenssens E.M."/>
            <person name="Foster-Nyarko E."/>
            <person name="Jarju S."/>
            <person name="Secka A."/>
            <person name="Antonio M."/>
            <person name="Oren A."/>
            <person name="Chaudhuri R."/>
            <person name="La Ragione R.M."/>
            <person name="Hildebrand F."/>
            <person name="Pallen M.J."/>
        </authorList>
    </citation>
    <scope>NUCLEOTIDE SEQUENCE [LARGE SCALE GENOMIC DNA]</scope>
    <source>
        <strain evidence="3 4">Sa2CUA9</strain>
    </source>
</reference>
<dbReference type="InterPro" id="IPR008928">
    <property type="entry name" value="6-hairpin_glycosidase_sf"/>
</dbReference>
<sequence length="416" mass="45259">MTTRDDAAGAPDAATWRRSQLDGLLTFAEASLGADGGARWLDDKGAPDPREPVHTWITARMAHMYSLGSLLGVPGADEHADLALEGLRTYLADPADGGWFASRGPGDAVDDTKSAYAHAFVVLAASSGTVAGRPGARELLDEALRVLDQEFWEADQQMLCDEWDRAWTRCVRYRGANANMHGVEAMLAAHSATGDPLWLERATAVADRVVAGAAEREWRVVEHFDASWNPEPELNAERPNDQFKPYGSTPGHGFEWARLLLQLDAASDSSGSGASAGIPGPRLDAARHLFDRALDDGWDPVEGGFVYTVNWHGRPIEQRRFHWVAAEAIGAAEVLAKVTGEERYARLAQEWWAYAQAHLVDVEHGSWHHELDVHNRPSGAVWDGKPDIYHAGQALLLADVPVTGSLAESVEAVTSR</sequence>
<dbReference type="Gene3D" id="1.50.10.10">
    <property type="match status" value="1"/>
</dbReference>
<evidence type="ECO:0000313" key="4">
    <source>
        <dbReference type="Proteomes" id="UP000655570"/>
    </source>
</evidence>
<proteinExistence type="inferred from homology"/>
<keyword evidence="4" id="KW-1185">Reference proteome</keyword>
<dbReference type="Pfam" id="PF07221">
    <property type="entry name" value="GlcNAc_2-epim"/>
    <property type="match status" value="1"/>
</dbReference>
<dbReference type="RefSeq" id="WP_191801025.1">
    <property type="nucleotide sequence ID" value="NZ_JACSQF010000002.1"/>
</dbReference>
<dbReference type="InterPro" id="IPR012341">
    <property type="entry name" value="6hp_glycosidase-like_sf"/>
</dbReference>
<organism evidence="3 4">
    <name type="scientific">Oerskovia merdavium</name>
    <dbReference type="NCBI Taxonomy" id="2762227"/>
    <lineage>
        <taxon>Bacteria</taxon>
        <taxon>Bacillati</taxon>
        <taxon>Actinomycetota</taxon>
        <taxon>Actinomycetes</taxon>
        <taxon>Micrococcales</taxon>
        <taxon>Cellulomonadaceae</taxon>
        <taxon>Oerskovia</taxon>
    </lineage>
</organism>
<evidence type="ECO:0000313" key="3">
    <source>
        <dbReference type="EMBL" id="MBD7979773.1"/>
    </source>
</evidence>
<dbReference type="InterPro" id="IPR010819">
    <property type="entry name" value="AGE/CE"/>
</dbReference>
<gene>
    <name evidence="3" type="ORF">H9641_03430</name>
</gene>
<name>A0ABR8TVF4_9CELL</name>
<dbReference type="Proteomes" id="UP000655570">
    <property type="component" value="Unassembled WGS sequence"/>
</dbReference>
<comment type="caution">
    <text evidence="3">The sequence shown here is derived from an EMBL/GenBank/DDBJ whole genome shotgun (WGS) entry which is preliminary data.</text>
</comment>